<dbReference type="PROSITE" id="PS51856">
    <property type="entry name" value="RHO_RNA_BD"/>
    <property type="match status" value="1"/>
</dbReference>
<dbReference type="NCBIfam" id="NF006886">
    <property type="entry name" value="PRK09376.1"/>
    <property type="match status" value="1"/>
</dbReference>
<feature type="region of interest" description="Disordered" evidence="12">
    <location>
        <begin position="47"/>
        <end position="159"/>
    </location>
</feature>
<dbReference type="InterPro" id="IPR012340">
    <property type="entry name" value="NA-bd_OB-fold"/>
</dbReference>
<dbReference type="GO" id="GO:0005524">
    <property type="term" value="F:ATP binding"/>
    <property type="evidence" value="ECO:0007669"/>
    <property type="project" value="UniProtKB-UniRule"/>
</dbReference>
<comment type="similarity">
    <text evidence="9 11">Belongs to the Rho family.</text>
</comment>
<dbReference type="OrthoDB" id="9805197at2"/>
<dbReference type="InterPro" id="IPR011113">
    <property type="entry name" value="Rho_RNA-bd"/>
</dbReference>
<dbReference type="GO" id="GO:0006353">
    <property type="term" value="P:DNA-templated transcription termination"/>
    <property type="evidence" value="ECO:0007669"/>
    <property type="project" value="UniProtKB-UniRule"/>
</dbReference>
<dbReference type="PANTHER" id="PTHR46425:SF1">
    <property type="entry name" value="TRANSCRIPTION TERMINATION FACTOR RHO"/>
    <property type="match status" value="1"/>
</dbReference>
<dbReference type="CDD" id="cd04459">
    <property type="entry name" value="Rho_CSD"/>
    <property type="match status" value="1"/>
</dbReference>
<reference evidence="15" key="1">
    <citation type="submission" date="2016-01" db="EMBL/GenBank/DDBJ databases">
        <authorList>
            <person name="Mitreva M."/>
            <person name="Pepin K.H."/>
            <person name="Mihindukulasuriya K.A."/>
            <person name="Fulton R."/>
            <person name="Fronick C."/>
            <person name="O'Laughlin M."/>
            <person name="Miner T."/>
            <person name="Herter B."/>
            <person name="Rosa B.A."/>
            <person name="Cordes M."/>
            <person name="Tomlinson C."/>
            <person name="Wollam A."/>
            <person name="Palsikar V.B."/>
            <person name="Mardis E.R."/>
            <person name="Wilson R.K."/>
        </authorList>
    </citation>
    <scope>NUCLEOTIDE SEQUENCE [LARGE SCALE GENOMIC DNA]</scope>
    <source>
        <strain evidence="15">DNF00896</strain>
    </source>
</reference>
<dbReference type="InterPro" id="IPR041703">
    <property type="entry name" value="Rho_factor_ATP-bd"/>
</dbReference>
<dbReference type="GO" id="GO:0008186">
    <property type="term" value="F:ATP-dependent activity, acting on RNA"/>
    <property type="evidence" value="ECO:0007669"/>
    <property type="project" value="UniProtKB-UniRule"/>
</dbReference>
<organism evidence="14 15">
    <name type="scientific">Lachnoanaerobaculum saburreum</name>
    <dbReference type="NCBI Taxonomy" id="467210"/>
    <lineage>
        <taxon>Bacteria</taxon>
        <taxon>Bacillati</taxon>
        <taxon>Bacillota</taxon>
        <taxon>Clostridia</taxon>
        <taxon>Lachnospirales</taxon>
        <taxon>Lachnospiraceae</taxon>
        <taxon>Lachnoanaerobaculum</taxon>
    </lineage>
</organism>
<dbReference type="SMART" id="SM00382">
    <property type="entry name" value="AAA"/>
    <property type="match status" value="1"/>
</dbReference>
<dbReference type="Gene3D" id="3.40.50.300">
    <property type="entry name" value="P-loop containing nucleotide triphosphate hydrolases"/>
    <property type="match status" value="1"/>
</dbReference>
<name>A0A133ZDL4_9FIRM</name>
<evidence type="ECO:0000313" key="14">
    <source>
        <dbReference type="EMBL" id="KXB53529.1"/>
    </source>
</evidence>
<feature type="compositionally biased region" description="Polar residues" evidence="12">
    <location>
        <begin position="53"/>
        <end position="68"/>
    </location>
</feature>
<evidence type="ECO:0000256" key="3">
    <source>
        <dbReference type="ARBA" id="ARBA00022801"/>
    </source>
</evidence>
<protein>
    <recommendedName>
        <fullName evidence="9 10">Transcription termination factor Rho</fullName>
        <ecNumber evidence="9 10">3.6.4.-</ecNumber>
    </recommendedName>
    <alternativeName>
        <fullName evidence="9">ATP-dependent helicase Rho</fullName>
    </alternativeName>
</protein>
<dbReference type="SMART" id="SM00357">
    <property type="entry name" value="CSP"/>
    <property type="match status" value="1"/>
</dbReference>
<evidence type="ECO:0000256" key="9">
    <source>
        <dbReference type="HAMAP-Rule" id="MF_01884"/>
    </source>
</evidence>
<dbReference type="AlphaFoldDB" id="A0A133ZDL4"/>
<keyword evidence="3 9" id="KW-0378">Hydrolase</keyword>
<feature type="binding site" evidence="9">
    <location>
        <position position="372"/>
    </location>
    <ligand>
        <name>ATP</name>
        <dbReference type="ChEBI" id="CHEBI:30616"/>
    </ligand>
</feature>
<dbReference type="GO" id="GO:0016787">
    <property type="term" value="F:hydrolase activity"/>
    <property type="evidence" value="ECO:0007669"/>
    <property type="project" value="UniProtKB-KW"/>
</dbReference>
<feature type="compositionally biased region" description="Low complexity" evidence="12">
    <location>
        <begin position="125"/>
        <end position="159"/>
    </location>
</feature>
<evidence type="ECO:0000256" key="8">
    <source>
        <dbReference type="ARBA" id="ARBA00023163"/>
    </source>
</evidence>
<keyword evidence="8 9" id="KW-0804">Transcription</keyword>
<dbReference type="Pfam" id="PF00006">
    <property type="entry name" value="ATP-synt_ab"/>
    <property type="match status" value="1"/>
</dbReference>
<evidence type="ECO:0000256" key="1">
    <source>
        <dbReference type="ARBA" id="ARBA00022472"/>
    </source>
</evidence>
<evidence type="ECO:0000259" key="13">
    <source>
        <dbReference type="PROSITE" id="PS51856"/>
    </source>
</evidence>
<accession>A0A133ZDL4</accession>
<dbReference type="SUPFAM" id="SSF50249">
    <property type="entry name" value="Nucleic acid-binding proteins"/>
    <property type="match status" value="1"/>
</dbReference>
<keyword evidence="4 9" id="KW-0347">Helicase</keyword>
<dbReference type="InterPro" id="IPR003593">
    <property type="entry name" value="AAA+_ATPase"/>
</dbReference>
<dbReference type="HAMAP" id="MF_01884">
    <property type="entry name" value="Rho"/>
    <property type="match status" value="1"/>
</dbReference>
<dbReference type="CDD" id="cd01128">
    <property type="entry name" value="rho_factor_C"/>
    <property type="match status" value="1"/>
</dbReference>
<gene>
    <name evidence="9" type="primary">rho</name>
    <name evidence="14" type="ORF">HMPREF1866_02601</name>
</gene>
<keyword evidence="7 9" id="KW-0805">Transcription regulation</keyword>
<evidence type="ECO:0000256" key="5">
    <source>
        <dbReference type="ARBA" id="ARBA00022840"/>
    </source>
</evidence>
<dbReference type="STRING" id="467210.HMPREF1866_02601"/>
<keyword evidence="1 9" id="KW-0806">Transcription termination</keyword>
<dbReference type="GO" id="GO:0003723">
    <property type="term" value="F:RNA binding"/>
    <property type="evidence" value="ECO:0007669"/>
    <property type="project" value="UniProtKB-UniRule"/>
</dbReference>
<feature type="binding site" evidence="9">
    <location>
        <begin position="329"/>
        <end position="334"/>
    </location>
    <ligand>
        <name>ATP</name>
        <dbReference type="ChEBI" id="CHEBI:30616"/>
    </ligand>
</feature>
<dbReference type="InterPro" id="IPR004665">
    <property type="entry name" value="Term_rho"/>
</dbReference>
<dbReference type="RefSeq" id="WP_060932143.1">
    <property type="nucleotide sequence ID" value="NZ_KQ959848.1"/>
</dbReference>
<dbReference type="Proteomes" id="UP000070394">
    <property type="component" value="Unassembled WGS sequence"/>
</dbReference>
<dbReference type="Gene3D" id="2.40.50.140">
    <property type="entry name" value="Nucleic acid-binding proteins"/>
    <property type="match status" value="1"/>
</dbReference>
<dbReference type="EC" id="3.6.4.-" evidence="9 10"/>
<keyword evidence="6 9" id="KW-0694">RNA-binding</keyword>
<dbReference type="NCBIfam" id="TIGR00767">
    <property type="entry name" value="rho"/>
    <property type="match status" value="1"/>
</dbReference>
<comment type="subunit">
    <text evidence="9">Homohexamer. The homohexamer assembles into an open ring structure.</text>
</comment>
<dbReference type="SUPFAM" id="SSF52540">
    <property type="entry name" value="P-loop containing nucleoside triphosphate hydrolases"/>
    <property type="match status" value="1"/>
</dbReference>
<dbReference type="EMBL" id="LSDA01000140">
    <property type="protein sequence ID" value="KXB53529.1"/>
    <property type="molecule type" value="Genomic_DNA"/>
</dbReference>
<keyword evidence="2 9" id="KW-0547">Nucleotide-binding</keyword>
<proteinExistence type="inferred from homology"/>
<dbReference type="PATRIC" id="fig|467210.3.peg.2576"/>
<evidence type="ECO:0000256" key="2">
    <source>
        <dbReference type="ARBA" id="ARBA00022741"/>
    </source>
</evidence>
<evidence type="ECO:0000313" key="15">
    <source>
        <dbReference type="Proteomes" id="UP000070394"/>
    </source>
</evidence>
<dbReference type="Pfam" id="PF07497">
    <property type="entry name" value="Rho_RNA_bind"/>
    <property type="match status" value="1"/>
</dbReference>
<dbReference type="InterPro" id="IPR011129">
    <property type="entry name" value="CSD"/>
</dbReference>
<keyword evidence="15" id="KW-1185">Reference proteome</keyword>
<evidence type="ECO:0000256" key="12">
    <source>
        <dbReference type="SAM" id="MobiDB-lite"/>
    </source>
</evidence>
<dbReference type="GO" id="GO:0004386">
    <property type="term" value="F:helicase activity"/>
    <property type="evidence" value="ECO:0007669"/>
    <property type="project" value="UniProtKB-UniRule"/>
</dbReference>
<dbReference type="InterPro" id="IPR027417">
    <property type="entry name" value="P-loop_NTPase"/>
</dbReference>
<feature type="domain" description="Rho RNA-BD" evidence="13">
    <location>
        <begin position="212"/>
        <end position="285"/>
    </location>
</feature>
<comment type="function">
    <text evidence="9">Facilitates transcription termination by a mechanism that involves Rho binding to the nascent RNA, activation of Rho's RNA-dependent ATPase activity, and release of the mRNA from the DNA template.</text>
</comment>
<comment type="caution">
    <text evidence="14">The sequence shown here is derived from an EMBL/GenBank/DDBJ whole genome shotgun (WGS) entry which is preliminary data.</text>
</comment>
<feature type="compositionally biased region" description="Polar residues" evidence="12">
    <location>
        <begin position="95"/>
        <end position="124"/>
    </location>
</feature>
<feature type="binding site" evidence="9">
    <location>
        <begin position="341"/>
        <end position="346"/>
    </location>
    <ligand>
        <name>ATP</name>
        <dbReference type="ChEBI" id="CHEBI:30616"/>
    </ligand>
</feature>
<evidence type="ECO:0000256" key="11">
    <source>
        <dbReference type="PROSITE-ProRule" id="PRU01203"/>
    </source>
</evidence>
<feature type="compositionally biased region" description="Low complexity" evidence="12">
    <location>
        <begin position="69"/>
        <end position="94"/>
    </location>
</feature>
<evidence type="ECO:0000256" key="6">
    <source>
        <dbReference type="ARBA" id="ARBA00022884"/>
    </source>
</evidence>
<evidence type="ECO:0000256" key="4">
    <source>
        <dbReference type="ARBA" id="ARBA00022806"/>
    </source>
</evidence>
<comment type="caution">
    <text evidence="9">Lacks conserved residue(s) required for the propagation of feature annotation.</text>
</comment>
<sequence length="585" mass="66325">MKEKLQTLSLVQLKEIAREQGFKGVSNLNKANLIDLLVEFSENQNKPIAKSEGGSSEVATRENSYQRDNYQSQNGYSNQNNYSSQNNYSNQGGYANQSGYSNQNRNTYHSTQRNNVMNQGRTTGYNNSYQQRYNNQPGNNQGNTPNYYNNQNQYGNQYNNQYSNQYQNQYGSNQYQNQYQNQQGYRNDYYDQYSRYQRDRDYTTDMRDLESGEIAEGILEIMPDGFGFIRCENFLPGDNDVYVSPAQIKKFGLRTGDVVSGMKKIKTATEKFAALLYINTVNSTPVDELGERPNFEDLTPVFPDVRIHLATNETKSKAMRIVDLLAPIGKGQRGMIVAQPKAGKTTLLKEIAKSIIANEKDMHLMIVLIDERPEEVTDIKEAIVGDNVEVIYSTFDEVPERHKRVSEMVIERAKRLVEQGKDVMILLDSITRLARAYNLTVAPSGRTLSGGLDPAALHMPKRFFGAARNIREGGSLTILATALVDTGSRMDDVVFEEFKGTGNMEIVLNRKLSEKRIFPAIDVLKSSTRRDDLLLSEREALAVNAMRKATENMRPEDSAEQIIQKFASTNNNEELVEDVIAHIEE</sequence>
<evidence type="ECO:0000256" key="7">
    <source>
        <dbReference type="ARBA" id="ARBA00023015"/>
    </source>
</evidence>
<keyword evidence="5 9" id="KW-0067">ATP-binding</keyword>
<dbReference type="InterPro" id="IPR000194">
    <property type="entry name" value="ATPase_F1/V1/A1_a/bsu_nucl-bd"/>
</dbReference>
<dbReference type="PANTHER" id="PTHR46425">
    <property type="entry name" value="TRANSCRIPTION TERMINATION FACTOR RHO"/>
    <property type="match status" value="1"/>
</dbReference>
<evidence type="ECO:0000256" key="10">
    <source>
        <dbReference type="NCBIfam" id="TIGR00767"/>
    </source>
</evidence>